<gene>
    <name evidence="1" type="ORF">KP803_09745</name>
</gene>
<accession>A0A9X1XKG8</accession>
<sequence>MSLSSGRFIIGADVVTPTGMNLEMALSVAKADLSLFSQKSVENKPERFTYANVEFLSSDDQEERSVEMLNILINSLLKQIPKPLKPIPLYVSIPDVLKTHSVKEKLEQLECNRWISNITLCHSTGIQFLQKSLKALDRSDALLSICVDSLYHRCPELIEDGVVMSDENPWGLIPSEGAGGLILTKANILDTLKIKPLAEFGQLLSEHSDDRRGMMRLIREVSKTNECLGNVYSNMTNKRSETEAYGFAIGARAEKFTNPQQPFLINTLWGSLGESSVNTLISTVINEQTSNNLASLFLFSQSNENAIITMKKHLH</sequence>
<comment type="caution">
    <text evidence="1">The sequence shown here is derived from an EMBL/GenBank/DDBJ whole genome shotgun (WGS) entry which is preliminary data.</text>
</comment>
<protein>
    <submittedName>
        <fullName evidence="1">Uncharacterized protein</fullName>
    </submittedName>
</protein>
<keyword evidence="2" id="KW-1185">Reference proteome</keyword>
<dbReference type="RefSeq" id="WP_248008634.1">
    <property type="nucleotide sequence ID" value="NZ_JAJHVV010000005.1"/>
</dbReference>
<organism evidence="1 2">
    <name type="scientific">Vibrio amylolyticus</name>
    <dbReference type="NCBI Taxonomy" id="2847292"/>
    <lineage>
        <taxon>Bacteria</taxon>
        <taxon>Pseudomonadati</taxon>
        <taxon>Pseudomonadota</taxon>
        <taxon>Gammaproteobacteria</taxon>
        <taxon>Vibrionales</taxon>
        <taxon>Vibrionaceae</taxon>
        <taxon>Vibrio</taxon>
    </lineage>
</organism>
<evidence type="ECO:0000313" key="2">
    <source>
        <dbReference type="Proteomes" id="UP001139559"/>
    </source>
</evidence>
<reference evidence="1" key="1">
    <citation type="submission" date="2021-11" db="EMBL/GenBank/DDBJ databases">
        <title>Vibrio ZSDE26 sp. nov. and Vibrio ZSDZ34 sp. nov., isolated from coastal seawater in Qingdao.</title>
        <authorList>
            <person name="Zhang P."/>
        </authorList>
    </citation>
    <scope>NUCLEOTIDE SEQUENCE</scope>
    <source>
        <strain evidence="1">ZSDE26</strain>
    </source>
</reference>
<name>A0A9X1XKG8_9VIBR</name>
<proteinExistence type="predicted"/>
<dbReference type="Proteomes" id="UP001139559">
    <property type="component" value="Unassembled WGS sequence"/>
</dbReference>
<dbReference type="EMBL" id="JAJHVV010000005">
    <property type="protein sequence ID" value="MCK6263553.1"/>
    <property type="molecule type" value="Genomic_DNA"/>
</dbReference>
<evidence type="ECO:0000313" key="1">
    <source>
        <dbReference type="EMBL" id="MCK6263553.1"/>
    </source>
</evidence>
<dbReference type="AlphaFoldDB" id="A0A9X1XKG8"/>